<accession>A0A218WZP9</accession>
<name>A0A218WZP9_PUNGR</name>
<evidence type="ECO:0000313" key="3">
    <source>
        <dbReference type="Proteomes" id="UP000197138"/>
    </source>
</evidence>
<gene>
    <name evidence="2" type="ORF">CDL15_Pgr018617</name>
</gene>
<organism evidence="2 3">
    <name type="scientific">Punica granatum</name>
    <name type="common">Pomegranate</name>
    <dbReference type="NCBI Taxonomy" id="22663"/>
    <lineage>
        <taxon>Eukaryota</taxon>
        <taxon>Viridiplantae</taxon>
        <taxon>Streptophyta</taxon>
        <taxon>Embryophyta</taxon>
        <taxon>Tracheophyta</taxon>
        <taxon>Spermatophyta</taxon>
        <taxon>Magnoliopsida</taxon>
        <taxon>eudicotyledons</taxon>
        <taxon>Gunneridae</taxon>
        <taxon>Pentapetalae</taxon>
        <taxon>rosids</taxon>
        <taxon>malvids</taxon>
        <taxon>Myrtales</taxon>
        <taxon>Lythraceae</taxon>
        <taxon>Punica</taxon>
    </lineage>
</organism>
<evidence type="ECO:0000256" key="1">
    <source>
        <dbReference type="SAM" id="MobiDB-lite"/>
    </source>
</evidence>
<dbReference type="EMBL" id="MTKT01002507">
    <property type="protein sequence ID" value="OWM78048.1"/>
    <property type="molecule type" value="Genomic_DNA"/>
</dbReference>
<proteinExistence type="predicted"/>
<dbReference type="Proteomes" id="UP000197138">
    <property type="component" value="Unassembled WGS sequence"/>
</dbReference>
<reference evidence="3" key="1">
    <citation type="journal article" date="2017" name="Plant J.">
        <title>The pomegranate (Punica granatum L.) genome and the genomics of punicalagin biosynthesis.</title>
        <authorList>
            <person name="Qin G."/>
            <person name="Xu C."/>
            <person name="Ming R."/>
            <person name="Tang H."/>
            <person name="Guyot R."/>
            <person name="Kramer E.M."/>
            <person name="Hu Y."/>
            <person name="Yi X."/>
            <person name="Qi Y."/>
            <person name="Xu X."/>
            <person name="Gao Z."/>
            <person name="Pan H."/>
            <person name="Jian J."/>
            <person name="Tian Y."/>
            <person name="Yue Z."/>
            <person name="Xu Y."/>
        </authorList>
    </citation>
    <scope>NUCLEOTIDE SEQUENCE [LARGE SCALE GENOMIC DNA]</scope>
    <source>
        <strain evidence="3">cv. Dabenzi</strain>
    </source>
</reference>
<protein>
    <submittedName>
        <fullName evidence="2">Uncharacterized protein</fullName>
    </submittedName>
</protein>
<dbReference type="AlphaFoldDB" id="A0A218WZP9"/>
<comment type="caution">
    <text evidence="2">The sequence shown here is derived from an EMBL/GenBank/DDBJ whole genome shotgun (WGS) entry which is preliminary data.</text>
</comment>
<sequence length="60" mass="6985">MQECMDLFRESYMKQQPQKTLLSAKRSKSVSSPEKPEKNNIDEAFDELAKLKSRILHPCT</sequence>
<evidence type="ECO:0000313" key="2">
    <source>
        <dbReference type="EMBL" id="OWM78048.1"/>
    </source>
</evidence>
<feature type="region of interest" description="Disordered" evidence="1">
    <location>
        <begin position="15"/>
        <end position="42"/>
    </location>
</feature>